<evidence type="ECO:0000256" key="9">
    <source>
        <dbReference type="ARBA" id="ARBA00023015"/>
    </source>
</evidence>
<evidence type="ECO:0000256" key="13">
    <source>
        <dbReference type="ARBA" id="ARBA00023204"/>
    </source>
</evidence>
<keyword evidence="4 15" id="KW-0489">Methyltransferase</keyword>
<evidence type="ECO:0000313" key="20">
    <source>
        <dbReference type="Proteomes" id="UP000318626"/>
    </source>
</evidence>
<dbReference type="EC" id="2.1.1.63" evidence="15"/>
<feature type="active site" description="Nucleophile; methyl group acceptor from methylphosphotriester" evidence="16">
    <location>
        <position position="39"/>
    </location>
</feature>
<evidence type="ECO:0000256" key="6">
    <source>
        <dbReference type="ARBA" id="ARBA00022723"/>
    </source>
</evidence>
<dbReference type="InterPro" id="IPR023546">
    <property type="entry name" value="MGMT"/>
</dbReference>
<feature type="binding site" evidence="17">
    <location>
        <position position="70"/>
    </location>
    <ligand>
        <name>Zn(2+)</name>
        <dbReference type="ChEBI" id="CHEBI:29105"/>
    </ligand>
</feature>
<evidence type="ECO:0000256" key="5">
    <source>
        <dbReference type="ARBA" id="ARBA00022679"/>
    </source>
</evidence>
<dbReference type="CDD" id="cd06445">
    <property type="entry name" value="ATase"/>
    <property type="match status" value="1"/>
</dbReference>
<evidence type="ECO:0000256" key="3">
    <source>
        <dbReference type="ARBA" id="ARBA00022490"/>
    </source>
</evidence>
<dbReference type="SUPFAM" id="SSF46767">
    <property type="entry name" value="Methylated DNA-protein cysteine methyltransferase, C-terminal domain"/>
    <property type="match status" value="1"/>
</dbReference>
<sequence>MNATIILPDPETMYQAIVDRDAEMEGLFLFAVKTTGIFCRPGCKAKPPKRENVEFFATADDALAAGYRACKRCRPQELSGSVPPWLTQLVDALEAEPTRRWSNADLIDMGLSPIRVRHWFQEHYQMTFHAYLRTRRIGLAVDMLNAGQDVTSVALDSGYQSLSGFRDSLRKWTGQSPTSIQQGEPILVERLLTPLGPMLAAASDAGLCLLEFADRKMLPKQFERINKRFQQPILPGTHPVLSEAAQQIDQYFRGERSEFTLPLRLDGTSFQETVWQKLLEIPYGQTRSYGELAKQLGKPNASRAVGRTNGDNRLAIVVPCHRVVRSDGHLCGYAGGLWRKKWLLEHERKARQTQLPL</sequence>
<dbReference type="Pfam" id="PF02805">
    <property type="entry name" value="Ada_Zn_binding"/>
    <property type="match status" value="1"/>
</dbReference>
<feature type="binding site" evidence="17">
    <location>
        <position position="43"/>
    </location>
    <ligand>
        <name>Zn(2+)</name>
        <dbReference type="ChEBI" id="CHEBI:29105"/>
    </ligand>
</feature>
<protein>
    <recommendedName>
        <fullName evidence="15">Methylated-DNA--protein-cysteine methyltransferase</fullName>
        <ecNumber evidence="15">2.1.1.63</ecNumber>
    </recommendedName>
    <alternativeName>
        <fullName evidence="15">6-O-methylguanine-DNA methyltransferase</fullName>
        <shortName evidence="15">MGMT</shortName>
    </alternativeName>
    <alternativeName>
        <fullName evidence="15">O-6-methylguanine-DNA-alkyltransferase</fullName>
    </alternativeName>
</protein>
<keyword evidence="5 15" id="KW-0808">Transferase</keyword>
<dbReference type="KEGG" id="bvo:Pan97_05160"/>
<feature type="active site" description="Nucleophile; methyl group acceptor" evidence="15">
    <location>
        <position position="320"/>
    </location>
</feature>
<dbReference type="SUPFAM" id="SSF53155">
    <property type="entry name" value="Methylated DNA-protein cysteine methyltransferase domain"/>
    <property type="match status" value="1"/>
</dbReference>
<evidence type="ECO:0000256" key="12">
    <source>
        <dbReference type="ARBA" id="ARBA00023163"/>
    </source>
</evidence>
<comment type="similarity">
    <text evidence="2 15">Belongs to the MGMT family.</text>
</comment>
<dbReference type="GO" id="GO:0005737">
    <property type="term" value="C:cytoplasm"/>
    <property type="evidence" value="ECO:0007669"/>
    <property type="project" value="UniProtKB-SubCell"/>
</dbReference>
<evidence type="ECO:0000256" key="4">
    <source>
        <dbReference type="ARBA" id="ARBA00022603"/>
    </source>
</evidence>
<dbReference type="PROSITE" id="PS00374">
    <property type="entry name" value="MGMT"/>
    <property type="match status" value="1"/>
</dbReference>
<dbReference type="Pfam" id="PF12833">
    <property type="entry name" value="HTH_18"/>
    <property type="match status" value="1"/>
</dbReference>
<comment type="miscellaneous">
    <text evidence="15">This enzyme catalyzes only one turnover and therefore is not strictly catalytic. According to one definition, an enzyme is a biocatalyst that acts repeatedly and over many reaction cycles.</text>
</comment>
<keyword evidence="10" id="KW-0238">DNA-binding</keyword>
<evidence type="ECO:0000256" key="8">
    <source>
        <dbReference type="ARBA" id="ARBA00022833"/>
    </source>
</evidence>
<keyword evidence="12" id="KW-0804">Transcription</keyword>
<dbReference type="InterPro" id="IPR036217">
    <property type="entry name" value="MethylDNA_cys_MeTrfase_DNAb"/>
</dbReference>
<dbReference type="Gene3D" id="1.10.10.60">
    <property type="entry name" value="Homeodomain-like"/>
    <property type="match status" value="1"/>
</dbReference>
<dbReference type="PROSITE" id="PS01124">
    <property type="entry name" value="HTH_ARAC_FAMILY_2"/>
    <property type="match status" value="1"/>
</dbReference>
<feature type="binding site" evidence="17">
    <location>
        <position position="39"/>
    </location>
    <ligand>
        <name>Zn(2+)</name>
        <dbReference type="ChEBI" id="CHEBI:29105"/>
    </ligand>
</feature>
<evidence type="ECO:0000256" key="1">
    <source>
        <dbReference type="ARBA" id="ARBA00001286"/>
    </source>
</evidence>
<dbReference type="InterPro" id="IPR008332">
    <property type="entry name" value="MethylG_MeTrfase_N"/>
</dbReference>
<dbReference type="InterPro" id="IPR018060">
    <property type="entry name" value="HTH_AraC"/>
</dbReference>
<dbReference type="FunFam" id="1.10.10.10:FF:000214">
    <property type="entry name" value="Methylated-DNA--protein-cysteine methyltransferase"/>
    <property type="match status" value="1"/>
</dbReference>
<dbReference type="HAMAP" id="MF_00772">
    <property type="entry name" value="OGT"/>
    <property type="match status" value="1"/>
</dbReference>
<accession>A0A518C2T9</accession>
<comment type="catalytic activity">
    <reaction evidence="1 15">
        <text>a 4-O-methyl-thymidine in DNA + L-cysteinyl-[protein] = a thymidine in DNA + S-methyl-L-cysteinyl-[protein]</text>
        <dbReference type="Rhea" id="RHEA:53428"/>
        <dbReference type="Rhea" id="RHEA-COMP:10131"/>
        <dbReference type="Rhea" id="RHEA-COMP:10132"/>
        <dbReference type="Rhea" id="RHEA-COMP:13555"/>
        <dbReference type="Rhea" id="RHEA-COMP:13556"/>
        <dbReference type="ChEBI" id="CHEBI:29950"/>
        <dbReference type="ChEBI" id="CHEBI:82612"/>
        <dbReference type="ChEBI" id="CHEBI:137386"/>
        <dbReference type="ChEBI" id="CHEBI:137387"/>
        <dbReference type="EC" id="2.1.1.63"/>
    </reaction>
</comment>
<gene>
    <name evidence="19" type="primary">ada</name>
    <name evidence="19" type="ORF">Pan97_05160</name>
</gene>
<evidence type="ECO:0000259" key="18">
    <source>
        <dbReference type="PROSITE" id="PS01124"/>
    </source>
</evidence>
<dbReference type="Proteomes" id="UP000318626">
    <property type="component" value="Chromosome"/>
</dbReference>
<keyword evidence="6 17" id="KW-0479">Metal-binding</keyword>
<dbReference type="NCBIfam" id="TIGR00589">
    <property type="entry name" value="ogt"/>
    <property type="match status" value="1"/>
</dbReference>
<feature type="binding site" evidence="17">
    <location>
        <position position="73"/>
    </location>
    <ligand>
        <name>Zn(2+)</name>
        <dbReference type="ChEBI" id="CHEBI:29105"/>
    </ligand>
</feature>
<dbReference type="GO" id="GO:0008270">
    <property type="term" value="F:zinc ion binding"/>
    <property type="evidence" value="ECO:0007669"/>
    <property type="project" value="InterPro"/>
</dbReference>
<dbReference type="GO" id="GO:0003700">
    <property type="term" value="F:DNA-binding transcription factor activity"/>
    <property type="evidence" value="ECO:0007669"/>
    <property type="project" value="InterPro"/>
</dbReference>
<dbReference type="PANTHER" id="PTHR10815:SF5">
    <property type="entry name" value="METHYLATED-DNA--PROTEIN-CYSTEINE METHYLTRANSFERASE"/>
    <property type="match status" value="1"/>
</dbReference>
<feature type="domain" description="HTH araC/xylS-type" evidence="18">
    <location>
        <begin position="109"/>
        <end position="183"/>
    </location>
</feature>
<dbReference type="Gene3D" id="3.40.10.10">
    <property type="entry name" value="DNA Methylphosphotriester Repair Domain"/>
    <property type="match status" value="1"/>
</dbReference>
<dbReference type="RefSeq" id="WP_144970453.1">
    <property type="nucleotide sequence ID" value="NZ_CP036289.1"/>
</dbReference>
<evidence type="ECO:0000256" key="10">
    <source>
        <dbReference type="ARBA" id="ARBA00023125"/>
    </source>
</evidence>
<comment type="catalytic activity">
    <reaction evidence="14 15">
        <text>a 6-O-methyl-2'-deoxyguanosine in DNA + L-cysteinyl-[protein] = S-methyl-L-cysteinyl-[protein] + a 2'-deoxyguanosine in DNA</text>
        <dbReference type="Rhea" id="RHEA:24000"/>
        <dbReference type="Rhea" id="RHEA-COMP:10131"/>
        <dbReference type="Rhea" id="RHEA-COMP:10132"/>
        <dbReference type="Rhea" id="RHEA-COMP:11367"/>
        <dbReference type="Rhea" id="RHEA-COMP:11368"/>
        <dbReference type="ChEBI" id="CHEBI:29950"/>
        <dbReference type="ChEBI" id="CHEBI:82612"/>
        <dbReference type="ChEBI" id="CHEBI:85445"/>
        <dbReference type="ChEBI" id="CHEBI:85448"/>
        <dbReference type="EC" id="2.1.1.63"/>
    </reaction>
</comment>
<dbReference type="InterPro" id="IPR016221">
    <property type="entry name" value="Bifunct_regulatory_prot_Ada"/>
</dbReference>
<evidence type="ECO:0000256" key="15">
    <source>
        <dbReference type="HAMAP-Rule" id="MF_00772"/>
    </source>
</evidence>
<dbReference type="PANTHER" id="PTHR10815">
    <property type="entry name" value="METHYLATED-DNA--PROTEIN-CYSTEINE METHYLTRANSFERASE"/>
    <property type="match status" value="1"/>
</dbReference>
<evidence type="ECO:0000256" key="14">
    <source>
        <dbReference type="ARBA" id="ARBA00049348"/>
    </source>
</evidence>
<dbReference type="Gene3D" id="1.10.10.10">
    <property type="entry name" value="Winged helix-like DNA-binding domain superfamily/Winged helix DNA-binding domain"/>
    <property type="match status" value="1"/>
</dbReference>
<keyword evidence="13 15" id="KW-0234">DNA repair</keyword>
<comment type="cofactor">
    <cofactor evidence="17">
        <name>Zn(2+)</name>
        <dbReference type="ChEBI" id="CHEBI:29105"/>
    </cofactor>
    <text evidence="17">Binds 1 zinc ion per subunit.</text>
</comment>
<dbReference type="GO" id="GO:0043565">
    <property type="term" value="F:sequence-specific DNA binding"/>
    <property type="evidence" value="ECO:0007669"/>
    <property type="project" value="InterPro"/>
</dbReference>
<evidence type="ECO:0000256" key="7">
    <source>
        <dbReference type="ARBA" id="ARBA00022763"/>
    </source>
</evidence>
<dbReference type="FunFam" id="3.40.10.10:FF:000001">
    <property type="entry name" value="DNA-3-methyladenine glycosylase 2"/>
    <property type="match status" value="1"/>
</dbReference>
<comment type="subcellular location">
    <subcellularLocation>
        <location evidence="15">Cytoplasm</location>
    </subcellularLocation>
</comment>
<dbReference type="SMART" id="SM00342">
    <property type="entry name" value="HTH_ARAC"/>
    <property type="match status" value="1"/>
</dbReference>
<keyword evidence="3 15" id="KW-0963">Cytoplasm</keyword>
<keyword evidence="9" id="KW-0805">Transcription regulation</keyword>
<dbReference type="AlphaFoldDB" id="A0A518C2T9"/>
<dbReference type="InterPro" id="IPR001497">
    <property type="entry name" value="MethylDNA_cys_MeTrfase_AS"/>
</dbReference>
<dbReference type="GO" id="GO:0003908">
    <property type="term" value="F:methylated-DNA-[protein]-cysteine S-methyltransferase activity"/>
    <property type="evidence" value="ECO:0007669"/>
    <property type="project" value="UniProtKB-UniRule"/>
</dbReference>
<dbReference type="InterPro" id="IPR004026">
    <property type="entry name" value="Ada_DNA_repair_Zn-bd"/>
</dbReference>
<reference evidence="20" key="1">
    <citation type="submission" date="2019-02" db="EMBL/GenBank/DDBJ databases">
        <title>Deep-cultivation of Planctomycetes and their phenomic and genomic characterization uncovers novel biology.</title>
        <authorList>
            <person name="Wiegand S."/>
            <person name="Jogler M."/>
            <person name="Boedeker C."/>
            <person name="Pinto D."/>
            <person name="Vollmers J."/>
            <person name="Rivas-Marin E."/>
            <person name="Kohn T."/>
            <person name="Peeters S.H."/>
            <person name="Heuer A."/>
            <person name="Rast P."/>
            <person name="Oberbeckmann S."/>
            <person name="Bunk B."/>
            <person name="Jeske O."/>
            <person name="Meyerdierks A."/>
            <person name="Storesund J.E."/>
            <person name="Kallscheuer N."/>
            <person name="Luecker S."/>
            <person name="Lage O.M."/>
            <person name="Pohl T."/>
            <person name="Merkel B.J."/>
            <person name="Hornburger P."/>
            <person name="Mueller R.-W."/>
            <person name="Bruemmer F."/>
            <person name="Labrenz M."/>
            <person name="Spormann A.M."/>
            <person name="Op den Camp H."/>
            <person name="Overmann J."/>
            <person name="Amann R."/>
            <person name="Jetten M.S.M."/>
            <person name="Mascher T."/>
            <person name="Medema M.H."/>
            <person name="Devos D.P."/>
            <person name="Kaster A.-K."/>
            <person name="Ovreas L."/>
            <person name="Rohde M."/>
            <person name="Galperin M.Y."/>
            <person name="Jogler C."/>
        </authorList>
    </citation>
    <scope>NUCLEOTIDE SEQUENCE [LARGE SCALE GENOMIC DNA]</scope>
    <source>
        <strain evidence="20">Pan97</strain>
    </source>
</reference>
<dbReference type="SUPFAM" id="SSF57884">
    <property type="entry name" value="Ada DNA repair protein, N-terminal domain (N-Ada 10)"/>
    <property type="match status" value="1"/>
</dbReference>
<evidence type="ECO:0000256" key="2">
    <source>
        <dbReference type="ARBA" id="ARBA00008711"/>
    </source>
</evidence>
<feature type="active site" description="Nucleophile; methyl group acceptor from either O6-methylguanine or O4-methylthymine" evidence="16">
    <location>
        <position position="320"/>
    </location>
</feature>
<dbReference type="InterPro" id="IPR014048">
    <property type="entry name" value="MethylDNA_cys_MeTrfase_DNA-bd"/>
</dbReference>
<dbReference type="GO" id="GO:0006307">
    <property type="term" value="P:DNA alkylation repair"/>
    <property type="evidence" value="ECO:0007669"/>
    <property type="project" value="UniProtKB-UniRule"/>
</dbReference>
<evidence type="ECO:0000256" key="16">
    <source>
        <dbReference type="PIRSR" id="PIRSR000409-1"/>
    </source>
</evidence>
<dbReference type="Pfam" id="PF02870">
    <property type="entry name" value="Methyltransf_1N"/>
    <property type="match status" value="1"/>
</dbReference>
<dbReference type="SUPFAM" id="SSF46689">
    <property type="entry name" value="Homeodomain-like"/>
    <property type="match status" value="1"/>
</dbReference>
<evidence type="ECO:0000256" key="17">
    <source>
        <dbReference type="PIRSR" id="PIRSR000409-3"/>
    </source>
</evidence>
<keyword evidence="8 17" id="KW-0862">Zinc</keyword>
<evidence type="ECO:0000256" key="11">
    <source>
        <dbReference type="ARBA" id="ARBA00023159"/>
    </source>
</evidence>
<keyword evidence="11" id="KW-0010">Activator</keyword>
<dbReference type="OrthoDB" id="9783680at2"/>
<evidence type="ECO:0000313" key="19">
    <source>
        <dbReference type="EMBL" id="QDU73541.1"/>
    </source>
</evidence>
<dbReference type="EMBL" id="CP036289">
    <property type="protein sequence ID" value="QDU73541.1"/>
    <property type="molecule type" value="Genomic_DNA"/>
</dbReference>
<dbReference type="Gene3D" id="3.30.160.70">
    <property type="entry name" value="Methylated DNA-protein cysteine methyltransferase domain"/>
    <property type="match status" value="1"/>
</dbReference>
<name>A0A518C2T9_9BACT</name>
<comment type="function">
    <text evidence="15">Involved in the cellular defense against the biological effects of O6-methylguanine (O6-MeG) and O4-methylthymine (O4-MeT) in DNA. Repairs the methylated nucleobase in DNA by stoichiometrically transferring the methyl group to a cysteine residue in the enzyme. This is a suicide reaction: the enzyme is irreversibly inactivated.</text>
</comment>
<dbReference type="InterPro" id="IPR036388">
    <property type="entry name" value="WH-like_DNA-bd_sf"/>
</dbReference>
<keyword evidence="7 15" id="KW-0227">DNA damage</keyword>
<dbReference type="GO" id="GO:0032259">
    <property type="term" value="P:methylation"/>
    <property type="evidence" value="ECO:0007669"/>
    <property type="project" value="UniProtKB-KW"/>
</dbReference>
<proteinExistence type="inferred from homology"/>
<dbReference type="InterPro" id="IPR009057">
    <property type="entry name" value="Homeodomain-like_sf"/>
</dbReference>
<dbReference type="PIRSF" id="PIRSF000409">
    <property type="entry name" value="Ada"/>
    <property type="match status" value="1"/>
</dbReference>
<keyword evidence="20" id="KW-1185">Reference proteome</keyword>
<dbReference type="InterPro" id="IPR035451">
    <property type="entry name" value="Ada-like_dom_sf"/>
</dbReference>
<organism evidence="19 20">
    <name type="scientific">Bremerella volcania</name>
    <dbReference type="NCBI Taxonomy" id="2527984"/>
    <lineage>
        <taxon>Bacteria</taxon>
        <taxon>Pseudomonadati</taxon>
        <taxon>Planctomycetota</taxon>
        <taxon>Planctomycetia</taxon>
        <taxon>Pirellulales</taxon>
        <taxon>Pirellulaceae</taxon>
        <taxon>Bremerella</taxon>
    </lineage>
</organism>
<dbReference type="Pfam" id="PF01035">
    <property type="entry name" value="DNA_binding_1"/>
    <property type="match status" value="1"/>
</dbReference>
<dbReference type="InterPro" id="IPR036631">
    <property type="entry name" value="MGMT_N_sf"/>
</dbReference>